<evidence type="ECO:0000256" key="9">
    <source>
        <dbReference type="ARBA" id="ARBA00023163"/>
    </source>
</evidence>
<dbReference type="GO" id="GO:0000156">
    <property type="term" value="F:phosphorelay response regulator activity"/>
    <property type="evidence" value="ECO:0007669"/>
    <property type="project" value="TreeGrafter"/>
</dbReference>
<evidence type="ECO:0000256" key="6">
    <source>
        <dbReference type="ARBA" id="ARBA00023026"/>
    </source>
</evidence>
<dbReference type="PANTHER" id="PTHR48111:SF49">
    <property type="entry name" value="HEME RESPONSE REGULATOR HSSR"/>
    <property type="match status" value="1"/>
</dbReference>
<evidence type="ECO:0000313" key="17">
    <source>
        <dbReference type="Proteomes" id="UP000004738"/>
    </source>
</evidence>
<gene>
    <name evidence="16" type="primary">hssR_1</name>
    <name evidence="16" type="ORF">B857_02118</name>
</gene>
<dbReference type="Gene3D" id="3.40.50.2300">
    <property type="match status" value="1"/>
</dbReference>
<evidence type="ECO:0000256" key="10">
    <source>
        <dbReference type="ARBA" id="ARBA00037471"/>
    </source>
</evidence>
<accession>K1KR59</accession>
<feature type="DNA-binding region" description="OmpR/PhoB-type" evidence="13">
    <location>
        <begin position="146"/>
        <end position="244"/>
    </location>
</feature>
<keyword evidence="8" id="KW-0010">Activator</keyword>
<keyword evidence="17" id="KW-1185">Reference proteome</keyword>
<dbReference type="Gene3D" id="6.10.250.690">
    <property type="match status" value="1"/>
</dbReference>
<dbReference type="Pfam" id="PF00486">
    <property type="entry name" value="Trans_reg_C"/>
    <property type="match status" value="1"/>
</dbReference>
<dbReference type="InterPro" id="IPR011006">
    <property type="entry name" value="CheY-like_superfamily"/>
</dbReference>
<comment type="subcellular location">
    <subcellularLocation>
        <location evidence="1">Cytoplasm</location>
    </subcellularLocation>
</comment>
<dbReference type="PROSITE" id="PS50110">
    <property type="entry name" value="RESPONSE_REGULATORY"/>
    <property type="match status" value="1"/>
</dbReference>
<evidence type="ECO:0000256" key="8">
    <source>
        <dbReference type="ARBA" id="ARBA00023159"/>
    </source>
</evidence>
<feature type="domain" description="Response regulatory" evidence="14">
    <location>
        <begin position="26"/>
        <end position="138"/>
    </location>
</feature>
<evidence type="ECO:0000256" key="3">
    <source>
        <dbReference type="ARBA" id="ARBA00022553"/>
    </source>
</evidence>
<evidence type="ECO:0000313" key="16">
    <source>
        <dbReference type="EMBL" id="EKB44996.1"/>
    </source>
</evidence>
<evidence type="ECO:0000256" key="7">
    <source>
        <dbReference type="ARBA" id="ARBA00023125"/>
    </source>
</evidence>
<evidence type="ECO:0000256" key="12">
    <source>
        <dbReference type="PROSITE-ProRule" id="PRU00169"/>
    </source>
</evidence>
<evidence type="ECO:0000256" key="2">
    <source>
        <dbReference type="ARBA" id="ARBA00022490"/>
    </source>
</evidence>
<dbReference type="AlphaFoldDB" id="K1KR59"/>
<dbReference type="GO" id="GO:0005829">
    <property type="term" value="C:cytosol"/>
    <property type="evidence" value="ECO:0007669"/>
    <property type="project" value="TreeGrafter"/>
</dbReference>
<evidence type="ECO:0000256" key="13">
    <source>
        <dbReference type="PROSITE-ProRule" id="PRU01091"/>
    </source>
</evidence>
<dbReference type="GO" id="GO:0000976">
    <property type="term" value="F:transcription cis-regulatory region binding"/>
    <property type="evidence" value="ECO:0007669"/>
    <property type="project" value="TreeGrafter"/>
</dbReference>
<evidence type="ECO:0000259" key="14">
    <source>
        <dbReference type="PROSITE" id="PS50110"/>
    </source>
</evidence>
<keyword evidence="5" id="KW-0805">Transcription regulation</keyword>
<dbReference type="Pfam" id="PF00072">
    <property type="entry name" value="Response_reg"/>
    <property type="match status" value="1"/>
</dbReference>
<dbReference type="CDD" id="cd17574">
    <property type="entry name" value="REC_OmpR"/>
    <property type="match status" value="1"/>
</dbReference>
<dbReference type="FunFam" id="1.10.10.10:FF:000018">
    <property type="entry name" value="DNA-binding response regulator ResD"/>
    <property type="match status" value="1"/>
</dbReference>
<protein>
    <recommendedName>
        <fullName evidence="11">Heme response regulator HssR</fullName>
    </recommendedName>
</protein>
<evidence type="ECO:0000256" key="1">
    <source>
        <dbReference type="ARBA" id="ARBA00004496"/>
    </source>
</evidence>
<dbReference type="InterPro" id="IPR036388">
    <property type="entry name" value="WH-like_DNA-bd_sf"/>
</dbReference>
<keyword evidence="7 13" id="KW-0238">DNA-binding</keyword>
<proteinExistence type="predicted"/>
<dbReference type="SUPFAM" id="SSF52172">
    <property type="entry name" value="CheY-like"/>
    <property type="match status" value="1"/>
</dbReference>
<dbReference type="Proteomes" id="UP000004738">
    <property type="component" value="Unassembled WGS sequence"/>
</dbReference>
<keyword evidence="6" id="KW-0843">Virulence</keyword>
<dbReference type="PATRIC" id="fig|1224748.3.peg.2097"/>
<evidence type="ECO:0000256" key="4">
    <source>
        <dbReference type="ARBA" id="ARBA00023012"/>
    </source>
</evidence>
<feature type="domain" description="OmpR/PhoB-type" evidence="15">
    <location>
        <begin position="146"/>
        <end position="244"/>
    </location>
</feature>
<evidence type="ECO:0000256" key="11">
    <source>
        <dbReference type="ARBA" id="ARBA00039976"/>
    </source>
</evidence>
<keyword evidence="9" id="KW-0804">Transcription</keyword>
<organism evidence="16 17">
    <name type="scientific">Solibacillus isronensis B3W22</name>
    <dbReference type="NCBI Taxonomy" id="1224748"/>
    <lineage>
        <taxon>Bacteria</taxon>
        <taxon>Bacillati</taxon>
        <taxon>Bacillota</taxon>
        <taxon>Bacilli</taxon>
        <taxon>Bacillales</taxon>
        <taxon>Caryophanaceae</taxon>
        <taxon>Solibacillus</taxon>
    </lineage>
</organism>
<dbReference type="SMART" id="SM00448">
    <property type="entry name" value="REC"/>
    <property type="match status" value="1"/>
</dbReference>
<dbReference type="PANTHER" id="PTHR48111">
    <property type="entry name" value="REGULATOR OF RPOS"/>
    <property type="match status" value="1"/>
</dbReference>
<dbReference type="GO" id="GO:0006355">
    <property type="term" value="P:regulation of DNA-templated transcription"/>
    <property type="evidence" value="ECO:0007669"/>
    <property type="project" value="InterPro"/>
</dbReference>
<comment type="caution">
    <text evidence="16">The sequence shown here is derived from an EMBL/GenBank/DDBJ whole genome shotgun (WGS) entry which is preliminary data.</text>
</comment>
<dbReference type="InterPro" id="IPR001789">
    <property type="entry name" value="Sig_transdc_resp-reg_receiver"/>
</dbReference>
<name>K1KR59_9BACL</name>
<dbReference type="Gene3D" id="1.10.10.10">
    <property type="entry name" value="Winged helix-like DNA-binding domain superfamily/Winged helix DNA-binding domain"/>
    <property type="match status" value="1"/>
</dbReference>
<evidence type="ECO:0000256" key="5">
    <source>
        <dbReference type="ARBA" id="ARBA00023015"/>
    </source>
</evidence>
<dbReference type="GO" id="GO:0032993">
    <property type="term" value="C:protein-DNA complex"/>
    <property type="evidence" value="ECO:0007669"/>
    <property type="project" value="TreeGrafter"/>
</dbReference>
<keyword evidence="4" id="KW-0902">Two-component regulatory system</keyword>
<feature type="modified residue" description="4-aspartylphosphate" evidence="12">
    <location>
        <position position="75"/>
    </location>
</feature>
<keyword evidence="2" id="KW-0963">Cytoplasm</keyword>
<dbReference type="CDD" id="cd00383">
    <property type="entry name" value="trans_reg_C"/>
    <property type="match status" value="1"/>
</dbReference>
<dbReference type="SMART" id="SM00862">
    <property type="entry name" value="Trans_reg_C"/>
    <property type="match status" value="1"/>
</dbReference>
<dbReference type="InterPro" id="IPR039420">
    <property type="entry name" value="WalR-like"/>
</dbReference>
<dbReference type="EMBL" id="AMCK01000010">
    <property type="protein sequence ID" value="EKB44996.1"/>
    <property type="molecule type" value="Genomic_DNA"/>
</dbReference>
<sequence>MSLFMDRMRVNLYVMELQIKGGDPMRILVVDDDAFIRKLIGIHLKKEGFEALFASDGMEALNLLQQEPVDLAIVDVMMPKMDGVTLTKNLAEIGVPVLMLTAKTTLDDKEKGFLAGADDYMVKPFEPKELLFRVRAILRRFQKTERSQIKIANMLIDRQTYEVKVGEQVSLLPLKEFELLSILCSRPEVVFTRDQLMEQVWGYDYDGDDFTLTTHIKRLRSRLEEVNAQVKIQTVRGIGYKIEELK</sequence>
<dbReference type="InterPro" id="IPR001867">
    <property type="entry name" value="OmpR/PhoB-type_DNA-bd"/>
</dbReference>
<keyword evidence="3 12" id="KW-0597">Phosphoprotein</keyword>
<dbReference type="PROSITE" id="PS51755">
    <property type="entry name" value="OMPR_PHOB"/>
    <property type="match status" value="1"/>
</dbReference>
<comment type="function">
    <text evidence="10">Member of the two-component regulatory system HssS/HssR involved in intracellular heme homeostasis and tempering of staphylococcal virulence. Phosphorylated HssR binds to a direct repeat sequence within hrtAB promoter and activates the expression of hrtAB, an efflux pump, in response to extracellular heme, hemin, hemoglobin or blood.</text>
</comment>
<evidence type="ECO:0000259" key="15">
    <source>
        <dbReference type="PROSITE" id="PS51755"/>
    </source>
</evidence>
<reference evidence="16 17" key="1">
    <citation type="journal article" date="2012" name="J. Bacteriol.">
        <title>Draft Genome Sequence of Bacillus isronensis Strain B3W22, Isolated from the Upper Atmosphere.</title>
        <authorList>
            <person name="Shivaji S."/>
            <person name="Ara S."/>
            <person name="Singh S.K."/>
            <person name="Bandi S."/>
            <person name="Singh A."/>
            <person name="Pinnaka A.K."/>
        </authorList>
    </citation>
    <scope>NUCLEOTIDE SEQUENCE [LARGE SCALE GENOMIC DNA]</scope>
    <source>
        <strain evidence="16 17">B3W22</strain>
    </source>
</reference>